<comment type="caution">
    <text evidence="9">The sequence shown here is derived from an EMBL/GenBank/DDBJ whole genome shotgun (WGS) entry which is preliminary data.</text>
</comment>
<keyword evidence="10" id="KW-1185">Reference proteome</keyword>
<evidence type="ECO:0000313" key="10">
    <source>
        <dbReference type="Proteomes" id="UP001589836"/>
    </source>
</evidence>
<name>A0ABV6LM01_9BACI</name>
<dbReference type="Gene3D" id="3.40.190.10">
    <property type="entry name" value="Periplasmic binding protein-like II"/>
    <property type="match status" value="2"/>
</dbReference>
<keyword evidence="3" id="KW-0813">Transport</keyword>
<evidence type="ECO:0000256" key="3">
    <source>
        <dbReference type="ARBA" id="ARBA00022448"/>
    </source>
</evidence>
<comment type="function">
    <text evidence="5">Part of a binding-protein-dependent transport system for a sugar.</text>
</comment>
<sequence>MKHKHYFWMLALLLLVFTAACSGGGDDQASGGNDDGGSDGEGSATGKVELFSWWTAGGEAEGLEAIIEQFKEEHPDIEVENAAVAGGAGSNAKAVLANRMQGGEPPSTFQVHGGDELLAGWVAADKMEPINDLYEENNWQDVFPQDLIDMVSKDGNQYAVPVNIHRGNVMFYNTSVFEENGLKAPTSWEEFLEVAETLQSKDITPLALGDKNVWPSTMIFESILLANLGAEDYDKLWNGEIGFDDERVVQSAETFKEVLAYVNEDHSARAWQDASQLVADGKAAINIMGDWANGYYQSKELKAEEDYGWAVTPGSEGTFMVITDTFGLPKGVENPDQVKEFLATLGSKEAQDTFNPIKGSIPARTDADSSKYGPYSTDTIKDFSEAALAPSLAHGSAAPEQVVTKVNQAVNVFVSQQEVDAFIQSLQDATSSLSE</sequence>
<evidence type="ECO:0000256" key="2">
    <source>
        <dbReference type="ARBA" id="ARBA00008520"/>
    </source>
</evidence>
<evidence type="ECO:0000256" key="7">
    <source>
        <dbReference type="SAM" id="MobiDB-lite"/>
    </source>
</evidence>
<dbReference type="RefSeq" id="WP_377346020.1">
    <property type="nucleotide sequence ID" value="NZ_JBHLTP010000004.1"/>
</dbReference>
<dbReference type="Proteomes" id="UP001589836">
    <property type="component" value="Unassembled WGS sequence"/>
</dbReference>
<evidence type="ECO:0000256" key="8">
    <source>
        <dbReference type="SAM" id="SignalP"/>
    </source>
</evidence>
<accession>A0ABV6LM01</accession>
<feature type="chain" id="PRO_5046948687" description="Probable sugar-binding periplasmic protein" evidence="8">
    <location>
        <begin position="23"/>
        <end position="435"/>
    </location>
</feature>
<dbReference type="InterPro" id="IPR050490">
    <property type="entry name" value="Bact_solute-bd_prot1"/>
</dbReference>
<dbReference type="Pfam" id="PF01547">
    <property type="entry name" value="SBP_bac_1"/>
    <property type="match status" value="1"/>
</dbReference>
<proteinExistence type="inferred from homology"/>
<comment type="similarity">
    <text evidence="2">Belongs to the bacterial solute-binding protein 1 family.</text>
</comment>
<keyword evidence="4 8" id="KW-0732">Signal</keyword>
<reference evidence="9 10" key="1">
    <citation type="submission" date="2024-09" db="EMBL/GenBank/DDBJ databases">
        <authorList>
            <person name="Sun Q."/>
            <person name="Mori K."/>
        </authorList>
    </citation>
    <scope>NUCLEOTIDE SEQUENCE [LARGE SCALE GENOMIC DNA]</scope>
    <source>
        <strain evidence="9 10">NCAIM B.02529</strain>
    </source>
</reference>
<dbReference type="SUPFAM" id="SSF53850">
    <property type="entry name" value="Periplasmic binding protein-like II"/>
    <property type="match status" value="1"/>
</dbReference>
<feature type="signal peptide" evidence="8">
    <location>
        <begin position="1"/>
        <end position="22"/>
    </location>
</feature>
<dbReference type="EMBL" id="JBHLTP010000004">
    <property type="protein sequence ID" value="MFC0523337.1"/>
    <property type="molecule type" value="Genomic_DNA"/>
</dbReference>
<evidence type="ECO:0000256" key="1">
    <source>
        <dbReference type="ARBA" id="ARBA00004196"/>
    </source>
</evidence>
<evidence type="ECO:0000256" key="6">
    <source>
        <dbReference type="ARBA" id="ARBA00049753"/>
    </source>
</evidence>
<feature type="region of interest" description="Disordered" evidence="7">
    <location>
        <begin position="353"/>
        <end position="372"/>
    </location>
</feature>
<dbReference type="PANTHER" id="PTHR43649:SF28">
    <property type="entry name" value="BINDING PROTEIN COMPONENT OF ABC SUGAR TRANSPORTER-RELATED"/>
    <property type="match status" value="1"/>
</dbReference>
<protein>
    <recommendedName>
        <fullName evidence="6">Probable sugar-binding periplasmic protein</fullName>
    </recommendedName>
</protein>
<comment type="subcellular location">
    <subcellularLocation>
        <location evidence="1">Cell envelope</location>
    </subcellularLocation>
</comment>
<dbReference type="PROSITE" id="PS51257">
    <property type="entry name" value="PROKAR_LIPOPROTEIN"/>
    <property type="match status" value="1"/>
</dbReference>
<evidence type="ECO:0000256" key="4">
    <source>
        <dbReference type="ARBA" id="ARBA00022729"/>
    </source>
</evidence>
<evidence type="ECO:0000313" key="9">
    <source>
        <dbReference type="EMBL" id="MFC0523337.1"/>
    </source>
</evidence>
<dbReference type="PANTHER" id="PTHR43649">
    <property type="entry name" value="ARABINOSE-BINDING PROTEIN-RELATED"/>
    <property type="match status" value="1"/>
</dbReference>
<evidence type="ECO:0000256" key="5">
    <source>
        <dbReference type="ARBA" id="ARBA00049629"/>
    </source>
</evidence>
<gene>
    <name evidence="9" type="ORF">ACFFGV_07045</name>
</gene>
<organism evidence="9 10">
    <name type="scientific">Pontibacillus salicampi</name>
    <dbReference type="NCBI Taxonomy" id="1449801"/>
    <lineage>
        <taxon>Bacteria</taxon>
        <taxon>Bacillati</taxon>
        <taxon>Bacillota</taxon>
        <taxon>Bacilli</taxon>
        <taxon>Bacillales</taxon>
        <taxon>Bacillaceae</taxon>
        <taxon>Pontibacillus</taxon>
    </lineage>
</organism>
<dbReference type="InterPro" id="IPR006059">
    <property type="entry name" value="SBP"/>
</dbReference>